<dbReference type="Gene3D" id="3.40.1690.10">
    <property type="entry name" value="secretion proteins EscU"/>
    <property type="match status" value="1"/>
</dbReference>
<dbReference type="STRING" id="396588.Tgr7_1350"/>
<evidence type="ECO:0000256" key="2">
    <source>
        <dbReference type="ARBA" id="ARBA00021622"/>
    </source>
</evidence>
<comment type="similarity">
    <text evidence="1">Belongs to the type III secretion exporter family.</text>
</comment>
<evidence type="ECO:0000256" key="3">
    <source>
        <dbReference type="ARBA" id="ARBA00023225"/>
    </source>
</evidence>
<keyword evidence="3" id="KW-0653">Protein transport</keyword>
<dbReference type="RefSeq" id="WP_012637918.1">
    <property type="nucleotide sequence ID" value="NC_011901.1"/>
</dbReference>
<accession>B8GR15</accession>
<dbReference type="PANTHER" id="PTHR30531">
    <property type="entry name" value="FLAGELLAR BIOSYNTHETIC PROTEIN FLHB"/>
    <property type="match status" value="1"/>
</dbReference>
<dbReference type="PANTHER" id="PTHR30531:SF12">
    <property type="entry name" value="FLAGELLAR BIOSYNTHETIC PROTEIN FLHB"/>
    <property type="match status" value="1"/>
</dbReference>
<dbReference type="GO" id="GO:0005886">
    <property type="term" value="C:plasma membrane"/>
    <property type="evidence" value="ECO:0007669"/>
    <property type="project" value="TreeGrafter"/>
</dbReference>
<dbReference type="HOGENOM" id="CLU_041013_4_0_6"/>
<dbReference type="InterPro" id="IPR029025">
    <property type="entry name" value="T3SS_substrate_exporter_C"/>
</dbReference>
<keyword evidence="6" id="KW-1185">Reference proteome</keyword>
<dbReference type="GO" id="GO:0009306">
    <property type="term" value="P:protein secretion"/>
    <property type="evidence" value="ECO:0007669"/>
    <property type="project" value="InterPro"/>
</dbReference>
<dbReference type="eggNOG" id="COG2257">
    <property type="taxonomic scope" value="Bacteria"/>
</dbReference>
<dbReference type="EMBL" id="CP001339">
    <property type="protein sequence ID" value="ACL72435.1"/>
    <property type="molecule type" value="Genomic_DNA"/>
</dbReference>
<dbReference type="Pfam" id="PF01312">
    <property type="entry name" value="Bac_export_2"/>
    <property type="match status" value="1"/>
</dbReference>
<keyword evidence="3" id="KW-0813">Transport</keyword>
<evidence type="ECO:0000313" key="5">
    <source>
        <dbReference type="EMBL" id="ACL72435.1"/>
    </source>
</evidence>
<dbReference type="InterPro" id="IPR006135">
    <property type="entry name" value="T3SS_substrate_exporter"/>
</dbReference>
<dbReference type="AlphaFoldDB" id="B8GR15"/>
<evidence type="ECO:0000256" key="1">
    <source>
        <dbReference type="ARBA" id="ARBA00010690"/>
    </source>
</evidence>
<dbReference type="SUPFAM" id="SSF160544">
    <property type="entry name" value="EscU C-terminal domain-like"/>
    <property type="match status" value="1"/>
</dbReference>
<protein>
    <recommendedName>
        <fullName evidence="2">Flagellar biosynthetic protein FlhB</fullName>
    </recommendedName>
</protein>
<gene>
    <name evidence="5" type="ordered locus">Tgr7_1350</name>
</gene>
<comment type="function">
    <text evidence="4">Required for formation of the rod structure in the basal body of the flagellar apparatus. Together with FliI and FliH, may constitute the export apparatus of flagellin.</text>
</comment>
<keyword evidence="3" id="KW-1006">Bacterial flagellum protein export</keyword>
<evidence type="ECO:0000313" key="6">
    <source>
        <dbReference type="Proteomes" id="UP000002383"/>
    </source>
</evidence>
<organism evidence="5 6">
    <name type="scientific">Thioalkalivibrio sulfidiphilus (strain HL-EbGR7)</name>
    <dbReference type="NCBI Taxonomy" id="396588"/>
    <lineage>
        <taxon>Bacteria</taxon>
        <taxon>Pseudomonadati</taxon>
        <taxon>Pseudomonadota</taxon>
        <taxon>Gammaproteobacteria</taxon>
        <taxon>Chromatiales</taxon>
        <taxon>Ectothiorhodospiraceae</taxon>
        <taxon>Thioalkalivibrio</taxon>
    </lineage>
</organism>
<dbReference type="OrthoDB" id="5244399at2"/>
<sequence>MSERRKPPRKAVALHYSGRNAPRVTASGVGQVAERILEIAREHDVPVHEDALLTAALSQVPLGDEIPENLYVAVAEVLAFVYFLSGRTPYRSEK</sequence>
<dbReference type="Proteomes" id="UP000002383">
    <property type="component" value="Chromosome"/>
</dbReference>
<proteinExistence type="inferred from homology"/>
<evidence type="ECO:0000256" key="4">
    <source>
        <dbReference type="ARBA" id="ARBA00025078"/>
    </source>
</evidence>
<reference evidence="5 6" key="1">
    <citation type="journal article" date="2011" name="Stand. Genomic Sci.">
        <title>Complete genome sequence of 'Thioalkalivibrio sulfidophilus' HL-EbGr7.</title>
        <authorList>
            <person name="Muyzer G."/>
            <person name="Sorokin D.Y."/>
            <person name="Mavromatis K."/>
            <person name="Lapidus A."/>
            <person name="Clum A."/>
            <person name="Ivanova N."/>
            <person name="Pati A."/>
            <person name="d'Haeseleer P."/>
            <person name="Woyke T."/>
            <person name="Kyrpides N.C."/>
        </authorList>
    </citation>
    <scope>NUCLEOTIDE SEQUENCE [LARGE SCALE GENOMIC DNA]</scope>
    <source>
        <strain evidence="5 6">HL-EbGR7</strain>
    </source>
</reference>
<name>B8GR15_THISH</name>
<dbReference type="KEGG" id="tgr:Tgr7_1350"/>